<proteinExistence type="predicted"/>
<gene>
    <name evidence="1" type="ORF">NPIL_373921</name>
</gene>
<protein>
    <submittedName>
        <fullName evidence="1">Uncharacterized protein</fullName>
    </submittedName>
</protein>
<reference evidence="1" key="1">
    <citation type="submission" date="2020-08" db="EMBL/GenBank/DDBJ databases">
        <title>Multicomponent nature underlies the extraordinary mechanical properties of spider dragline silk.</title>
        <authorList>
            <person name="Kono N."/>
            <person name="Nakamura H."/>
            <person name="Mori M."/>
            <person name="Yoshida Y."/>
            <person name="Ohtoshi R."/>
            <person name="Malay A.D."/>
            <person name="Moran D.A.P."/>
            <person name="Tomita M."/>
            <person name="Numata K."/>
            <person name="Arakawa K."/>
        </authorList>
    </citation>
    <scope>NUCLEOTIDE SEQUENCE</scope>
</reference>
<comment type="caution">
    <text evidence="1">The sequence shown here is derived from an EMBL/GenBank/DDBJ whole genome shotgun (WGS) entry which is preliminary data.</text>
</comment>
<name>A0A8X6P1T5_NEPPI</name>
<keyword evidence="2" id="KW-1185">Reference proteome</keyword>
<evidence type="ECO:0000313" key="1">
    <source>
        <dbReference type="EMBL" id="GFT44032.1"/>
    </source>
</evidence>
<sequence length="84" mass="9320">MIRKGDTFAGGDKMTRDIRVDRCITEKKAFCRLSGSEAHQMPSFPVLEPAANSSNRSVSVLSQMISGLGTRQCIISLLFRCCFF</sequence>
<organism evidence="1 2">
    <name type="scientific">Nephila pilipes</name>
    <name type="common">Giant wood spider</name>
    <name type="synonym">Nephila maculata</name>
    <dbReference type="NCBI Taxonomy" id="299642"/>
    <lineage>
        <taxon>Eukaryota</taxon>
        <taxon>Metazoa</taxon>
        <taxon>Ecdysozoa</taxon>
        <taxon>Arthropoda</taxon>
        <taxon>Chelicerata</taxon>
        <taxon>Arachnida</taxon>
        <taxon>Araneae</taxon>
        <taxon>Araneomorphae</taxon>
        <taxon>Entelegynae</taxon>
        <taxon>Araneoidea</taxon>
        <taxon>Nephilidae</taxon>
        <taxon>Nephila</taxon>
    </lineage>
</organism>
<dbReference type="EMBL" id="BMAW01064220">
    <property type="protein sequence ID" value="GFT44032.1"/>
    <property type="molecule type" value="Genomic_DNA"/>
</dbReference>
<evidence type="ECO:0000313" key="2">
    <source>
        <dbReference type="Proteomes" id="UP000887013"/>
    </source>
</evidence>
<accession>A0A8X6P1T5</accession>
<dbReference type="OrthoDB" id="10409688at2759"/>
<dbReference type="AlphaFoldDB" id="A0A8X6P1T5"/>
<dbReference type="Proteomes" id="UP000887013">
    <property type="component" value="Unassembled WGS sequence"/>
</dbReference>